<gene>
    <name evidence="3" type="ORF">Egran_03734</name>
</gene>
<dbReference type="PANTHER" id="PTHR46929:SF3">
    <property type="entry name" value="MYB_SANT-LIKE DOMAIN-CONTAINING PROTEIN"/>
    <property type="match status" value="1"/>
</dbReference>
<evidence type="ECO:0000313" key="3">
    <source>
        <dbReference type="EMBL" id="OXV08502.1"/>
    </source>
</evidence>
<keyword evidence="4" id="KW-1185">Reference proteome</keyword>
<feature type="region of interest" description="Disordered" evidence="1">
    <location>
        <begin position="154"/>
        <end position="210"/>
    </location>
</feature>
<protein>
    <recommendedName>
        <fullName evidence="2">Myb/SANT-like domain-containing protein</fullName>
    </recommendedName>
</protein>
<dbReference type="Proteomes" id="UP000243515">
    <property type="component" value="Unassembled WGS sequence"/>
</dbReference>
<sequence>MPSDTVATRARRAPFRWELGTVYVDFLVALSDHVKREKREDSSFTKTTWSEILVHISSKGHNVPNWDTLKTKHNTVKKLYREWVALCNASGFERDKETGAVTASDECWAAYLEKHPVAARWRYQPIVHEDLLDTIYADVRVMADTGGRTAIKVSAEDGEGLNAEEPEDEEMPLQTPAPTTSLVTLPSTSTSTSRSASPIQSQQARRRRPAEIPLSHEVYKQRRRGATTRPEIIREGIMALADSIISSRDGRGQLQGFGARADVKRISDSEEAQQRLIAEYPQLDPAAVVEMMDFLEDPVKARTFLILPNGPIRDAWLLKRLPDAIKDSAAASM</sequence>
<feature type="compositionally biased region" description="Low complexity" evidence="1">
    <location>
        <begin position="176"/>
        <end position="198"/>
    </location>
</feature>
<feature type="compositionally biased region" description="Acidic residues" evidence="1">
    <location>
        <begin position="156"/>
        <end position="171"/>
    </location>
</feature>
<proteinExistence type="predicted"/>
<evidence type="ECO:0000259" key="2">
    <source>
        <dbReference type="Pfam" id="PF12776"/>
    </source>
</evidence>
<dbReference type="Pfam" id="PF12776">
    <property type="entry name" value="Myb_DNA-bind_3"/>
    <property type="match status" value="1"/>
</dbReference>
<dbReference type="InterPro" id="IPR024752">
    <property type="entry name" value="Myb/SANT-like_dom"/>
</dbReference>
<comment type="caution">
    <text evidence="3">The sequence shown here is derived from an EMBL/GenBank/DDBJ whole genome shotgun (WGS) entry which is preliminary data.</text>
</comment>
<dbReference type="EMBL" id="NPHW01004067">
    <property type="protein sequence ID" value="OXV08502.1"/>
    <property type="molecule type" value="Genomic_DNA"/>
</dbReference>
<name>A0A232LWK8_9EURO</name>
<dbReference type="PANTHER" id="PTHR46929">
    <property type="entry name" value="EXPRESSED PROTEIN"/>
    <property type="match status" value="1"/>
</dbReference>
<reference evidence="3 4" key="1">
    <citation type="journal article" date="2015" name="Environ. Microbiol.">
        <title>Metagenome sequence of Elaphomyces granulatus from sporocarp tissue reveals Ascomycota ectomycorrhizal fingerprints of genome expansion and a Proteobacteria-rich microbiome.</title>
        <authorList>
            <person name="Quandt C.A."/>
            <person name="Kohler A."/>
            <person name="Hesse C.N."/>
            <person name="Sharpton T.J."/>
            <person name="Martin F."/>
            <person name="Spatafora J.W."/>
        </authorList>
    </citation>
    <scope>NUCLEOTIDE SEQUENCE [LARGE SCALE GENOMIC DNA]</scope>
    <source>
        <strain evidence="3 4">OSC145934</strain>
    </source>
</reference>
<evidence type="ECO:0000313" key="4">
    <source>
        <dbReference type="Proteomes" id="UP000243515"/>
    </source>
</evidence>
<dbReference type="OrthoDB" id="76215at2759"/>
<accession>A0A232LWK8</accession>
<evidence type="ECO:0000256" key="1">
    <source>
        <dbReference type="SAM" id="MobiDB-lite"/>
    </source>
</evidence>
<feature type="domain" description="Myb/SANT-like" evidence="2">
    <location>
        <begin position="26"/>
        <end position="111"/>
    </location>
</feature>
<dbReference type="AlphaFoldDB" id="A0A232LWK8"/>
<organism evidence="3 4">
    <name type="scientific">Elaphomyces granulatus</name>
    <dbReference type="NCBI Taxonomy" id="519963"/>
    <lineage>
        <taxon>Eukaryota</taxon>
        <taxon>Fungi</taxon>
        <taxon>Dikarya</taxon>
        <taxon>Ascomycota</taxon>
        <taxon>Pezizomycotina</taxon>
        <taxon>Eurotiomycetes</taxon>
        <taxon>Eurotiomycetidae</taxon>
        <taxon>Eurotiales</taxon>
        <taxon>Elaphomycetaceae</taxon>
        <taxon>Elaphomyces</taxon>
    </lineage>
</organism>